<dbReference type="Proteomes" id="UP000467240">
    <property type="component" value="Unassembled WGS sequence"/>
</dbReference>
<dbReference type="Pfam" id="PF00437">
    <property type="entry name" value="T2SSE"/>
    <property type="match status" value="1"/>
</dbReference>
<feature type="compositionally biased region" description="Basic and acidic residues" evidence="2">
    <location>
        <begin position="300"/>
        <end position="311"/>
    </location>
</feature>
<dbReference type="EMBL" id="WBJZ01000014">
    <property type="protein sequence ID" value="KAB1655616.1"/>
    <property type="molecule type" value="Genomic_DNA"/>
</dbReference>
<feature type="compositionally biased region" description="Low complexity" evidence="2">
    <location>
        <begin position="118"/>
        <end position="130"/>
    </location>
</feature>
<dbReference type="CDD" id="cd01130">
    <property type="entry name" value="VirB11-like_ATPase"/>
    <property type="match status" value="1"/>
</dbReference>
<gene>
    <name evidence="4" type="ORF">F8O01_11460</name>
</gene>
<dbReference type="Gene3D" id="3.40.50.300">
    <property type="entry name" value="P-loop containing nucleotide triphosphate hydrolases"/>
    <property type="match status" value="1"/>
</dbReference>
<comment type="caution">
    <text evidence="4">The sequence shown here is derived from an EMBL/GenBank/DDBJ whole genome shotgun (WGS) entry which is preliminary data.</text>
</comment>
<organism evidence="4 5">
    <name type="scientific">Pseudoclavibacter chungangensis</name>
    <dbReference type="NCBI Taxonomy" id="587635"/>
    <lineage>
        <taxon>Bacteria</taxon>
        <taxon>Bacillati</taxon>
        <taxon>Actinomycetota</taxon>
        <taxon>Actinomycetes</taxon>
        <taxon>Micrococcales</taxon>
        <taxon>Microbacteriaceae</taxon>
        <taxon>Pseudoclavibacter</taxon>
    </lineage>
</organism>
<dbReference type="PANTHER" id="PTHR30486:SF6">
    <property type="entry name" value="TYPE IV PILUS RETRACTATION ATPASE PILT"/>
    <property type="match status" value="1"/>
</dbReference>
<feature type="compositionally biased region" description="Low complexity" evidence="2">
    <location>
        <begin position="287"/>
        <end position="298"/>
    </location>
</feature>
<dbReference type="AlphaFoldDB" id="A0A7J5BPZ1"/>
<dbReference type="InterPro" id="IPR027417">
    <property type="entry name" value="P-loop_NTPase"/>
</dbReference>
<evidence type="ECO:0000259" key="3">
    <source>
        <dbReference type="SMART" id="SM00382"/>
    </source>
</evidence>
<comment type="similarity">
    <text evidence="1">Belongs to the GSP E family.</text>
</comment>
<reference evidence="4 5" key="1">
    <citation type="submission" date="2019-09" db="EMBL/GenBank/DDBJ databases">
        <title>Phylogeny of genus Pseudoclavibacter and closely related genus.</title>
        <authorList>
            <person name="Li Y."/>
        </authorList>
    </citation>
    <scope>NUCLEOTIDE SEQUENCE [LARGE SCALE GENOMIC DNA]</scope>
    <source>
        <strain evidence="4 5">DSM 23821</strain>
    </source>
</reference>
<keyword evidence="5" id="KW-1185">Reference proteome</keyword>
<feature type="compositionally biased region" description="Low complexity" evidence="2">
    <location>
        <begin position="88"/>
        <end position="104"/>
    </location>
</feature>
<dbReference type="SUPFAM" id="SSF52540">
    <property type="entry name" value="P-loop containing nucleoside triphosphate hydrolases"/>
    <property type="match status" value="1"/>
</dbReference>
<feature type="domain" description="AAA+ ATPase" evidence="3">
    <location>
        <begin position="741"/>
        <end position="944"/>
    </location>
</feature>
<dbReference type="InterPro" id="IPR003593">
    <property type="entry name" value="AAA+_ATPase"/>
</dbReference>
<proteinExistence type="inferred from homology"/>
<feature type="compositionally biased region" description="Polar residues" evidence="2">
    <location>
        <begin position="75"/>
        <end position="87"/>
    </location>
</feature>
<dbReference type="GO" id="GO:0016887">
    <property type="term" value="F:ATP hydrolysis activity"/>
    <property type="evidence" value="ECO:0007669"/>
    <property type="project" value="InterPro"/>
</dbReference>
<feature type="compositionally biased region" description="Low complexity" evidence="2">
    <location>
        <begin position="327"/>
        <end position="336"/>
    </location>
</feature>
<protein>
    <recommendedName>
        <fullName evidence="3">AAA+ ATPase domain-containing protein</fullName>
    </recommendedName>
</protein>
<dbReference type="InterPro" id="IPR050921">
    <property type="entry name" value="T4SS_GSP_E_ATPase"/>
</dbReference>
<accession>A0A7J5BPZ1</accession>
<name>A0A7J5BPZ1_9MICO</name>
<feature type="compositionally biased region" description="Basic and acidic residues" evidence="2">
    <location>
        <begin position="10"/>
        <end position="22"/>
    </location>
</feature>
<dbReference type="SMART" id="SM00382">
    <property type="entry name" value="AAA"/>
    <property type="match status" value="1"/>
</dbReference>
<evidence type="ECO:0000256" key="1">
    <source>
        <dbReference type="ARBA" id="ARBA00006611"/>
    </source>
</evidence>
<feature type="compositionally biased region" description="Polar residues" evidence="2">
    <location>
        <begin position="105"/>
        <end position="114"/>
    </location>
</feature>
<feature type="compositionally biased region" description="Low complexity" evidence="2">
    <location>
        <begin position="256"/>
        <end position="268"/>
    </location>
</feature>
<evidence type="ECO:0000256" key="2">
    <source>
        <dbReference type="SAM" id="MobiDB-lite"/>
    </source>
</evidence>
<dbReference type="RefSeq" id="WP_158041003.1">
    <property type="nucleotide sequence ID" value="NZ_JACCFV010000001.1"/>
</dbReference>
<sequence>MSQLPPLPQRRGESPQGDHERTAAWVVTGGDAIAPPAVGEQGGRAHGLRPAPGPVSARPAEDGTEGGRPGDGRTHATTPQRRIQNTPAALAARTAARIAAVHAAPSSSWPSWGESTVGAPQPAGSAPSPDARAHDGATPVGVRPGTHGSGATRRTVGDATSGREIPASPRAEAGADAETATPRPPATTGPHASSRPGDDLAPNRPIAVVAPEPTHAAPPRRRWVAPRPTPTTDAPNDGPADHVDPTTARAWPSSGADLAAPLATAAEPDAGRPDVAAADEPGRTRDAAATAASTVHATHVGHERTARRSDPGPRYLEPMPAAAGPIPDATPVPETTAPTVDAVHLDAIIVPPASAIPEPLTHTDPATPSSQLPAAARAEDADDATAAGTPRPATPPAVSLRDGTAPERTADPPDVTRITSTDAPGPSEGHPPDPIALLLGRGAPTPQAGPTAANGPAAADRPTQRPGTAHEPSTATPGRGLSTLPLFSIPPGTEAVPAGHGEHDLAVHADDAAPIDIERLAPVPASAEPPRHAAGTIDWGAVHELRDELGARLDAARGTHAANEPTAARDVIAEAVDAHVAKRFAADREPAAWSPVARERTANAVHDALFGLGRLQSLVEDVDVERIDVCGHDEVWVTRVDGRRAHATAVARSDDELADDIAFLARRRGAGDDAFTAASPILELDLPGGTRLSAVRPPVAARPSLVVRANRPVHLGLDDLVGGEQSLSRRAGDVLRAALAAGVNIVVAGTPGAGKTTLLRALAGAIPLEQRIVTIESERELDLDRFAAGHRIVTALQSRRGTGTPGTGDAPAGEITLTDLLHEALRLDAERIVLGAVGVHEIDALLQVMRAGVGVLTSVDANSPADAIERLVALAMTAGDVGDGYAYRQIGLHIGLVVQVRRVRDGDGRQRRIVTHIAEVRPGDELDGGVRHPVAVDVFTRRAHGGQLLPAALPSGRLLDLLAGHGLDAERLRAVGSPERATR</sequence>
<evidence type="ECO:0000313" key="4">
    <source>
        <dbReference type="EMBL" id="KAB1655616.1"/>
    </source>
</evidence>
<dbReference type="PANTHER" id="PTHR30486">
    <property type="entry name" value="TWITCHING MOTILITY PROTEIN PILT"/>
    <property type="match status" value="1"/>
</dbReference>
<dbReference type="InterPro" id="IPR001482">
    <property type="entry name" value="T2SS/T4SS_dom"/>
</dbReference>
<dbReference type="Gene3D" id="3.30.450.380">
    <property type="match status" value="1"/>
</dbReference>
<feature type="region of interest" description="Disordered" evidence="2">
    <location>
        <begin position="1"/>
        <end position="336"/>
    </location>
</feature>
<evidence type="ECO:0000313" key="5">
    <source>
        <dbReference type="Proteomes" id="UP000467240"/>
    </source>
</evidence>
<feature type="region of interest" description="Disordered" evidence="2">
    <location>
        <begin position="355"/>
        <end position="485"/>
    </location>
</feature>
<dbReference type="OrthoDB" id="9810761at2"/>
<feature type="compositionally biased region" description="Low complexity" evidence="2">
    <location>
        <begin position="440"/>
        <end position="459"/>
    </location>
</feature>